<dbReference type="Pfam" id="PF22895">
    <property type="entry name" value="DUF7024"/>
    <property type="match status" value="1"/>
</dbReference>
<keyword evidence="1" id="KW-0812">Transmembrane</keyword>
<keyword evidence="1" id="KW-1133">Transmembrane helix</keyword>
<evidence type="ECO:0000313" key="3">
    <source>
        <dbReference type="EMBL" id="OSS42408.1"/>
    </source>
</evidence>
<gene>
    <name evidence="3" type="ORF">DESAMIL20_1961</name>
</gene>
<name>A0A1X4XY09_9BACT</name>
<evidence type="ECO:0000259" key="2">
    <source>
        <dbReference type="Pfam" id="PF22895"/>
    </source>
</evidence>
<feature type="transmembrane region" description="Helical" evidence="1">
    <location>
        <begin position="308"/>
        <end position="327"/>
    </location>
</feature>
<dbReference type="STRING" id="1562698.DESAMIL20_1961"/>
<proteinExistence type="predicted"/>
<dbReference type="Proteomes" id="UP000194141">
    <property type="component" value="Unassembled WGS sequence"/>
</dbReference>
<feature type="transmembrane region" description="Helical" evidence="1">
    <location>
        <begin position="107"/>
        <end position="126"/>
    </location>
</feature>
<accession>A0A1X4XY09</accession>
<organism evidence="3 4">
    <name type="scientific">Desulfurella amilsii</name>
    <dbReference type="NCBI Taxonomy" id="1562698"/>
    <lineage>
        <taxon>Bacteria</taxon>
        <taxon>Pseudomonadati</taxon>
        <taxon>Campylobacterota</taxon>
        <taxon>Desulfurellia</taxon>
        <taxon>Desulfurellales</taxon>
        <taxon>Desulfurellaceae</taxon>
        <taxon>Desulfurella</taxon>
    </lineage>
</organism>
<dbReference type="EMBL" id="MDSU01000018">
    <property type="protein sequence ID" value="OSS42408.1"/>
    <property type="molecule type" value="Genomic_DNA"/>
</dbReference>
<feature type="transmembrane region" description="Helical" evidence="1">
    <location>
        <begin position="409"/>
        <end position="426"/>
    </location>
</feature>
<dbReference type="InterPro" id="IPR054288">
    <property type="entry name" value="DUF7024"/>
</dbReference>
<evidence type="ECO:0000256" key="1">
    <source>
        <dbReference type="SAM" id="Phobius"/>
    </source>
</evidence>
<keyword evidence="3" id="KW-0808">Transferase</keyword>
<comment type="caution">
    <text evidence="3">The sequence shown here is derived from an EMBL/GenBank/DDBJ whole genome shotgun (WGS) entry which is preliminary data.</text>
</comment>
<feature type="domain" description="DUF7024" evidence="2">
    <location>
        <begin position="733"/>
        <end position="853"/>
    </location>
</feature>
<dbReference type="AlphaFoldDB" id="A0A1X4XY09"/>
<reference evidence="3 4" key="1">
    <citation type="journal article" date="2017" name="Front. Microbiol.">
        <title>Genome Sequence of Desulfurella amilsii Strain TR1 and Comparative Genomics of Desulfurellaceae Family.</title>
        <authorList>
            <person name="Florentino A.P."/>
            <person name="Stams A.J."/>
            <person name="Sanchez-Andrea I."/>
        </authorList>
    </citation>
    <scope>NUCLEOTIDE SEQUENCE [LARGE SCALE GENOMIC DNA]</scope>
    <source>
        <strain evidence="3 4">TR1</strain>
    </source>
</reference>
<keyword evidence="1" id="KW-0472">Membrane</keyword>
<feature type="transmembrane region" description="Helical" evidence="1">
    <location>
        <begin position="207"/>
        <end position="228"/>
    </location>
</feature>
<feature type="transmembrane region" description="Helical" evidence="1">
    <location>
        <begin position="240"/>
        <end position="262"/>
    </location>
</feature>
<feature type="transmembrane region" description="Helical" evidence="1">
    <location>
        <begin position="12"/>
        <end position="31"/>
    </location>
</feature>
<feature type="transmembrane region" description="Helical" evidence="1">
    <location>
        <begin position="334"/>
        <end position="357"/>
    </location>
</feature>
<feature type="transmembrane region" description="Helical" evidence="1">
    <location>
        <begin position="156"/>
        <end position="173"/>
    </location>
</feature>
<evidence type="ECO:0000313" key="4">
    <source>
        <dbReference type="Proteomes" id="UP000194141"/>
    </source>
</evidence>
<feature type="transmembrane region" description="Helical" evidence="1">
    <location>
        <begin position="377"/>
        <end position="397"/>
    </location>
</feature>
<sequence>MKINSMFKNFFSTKYFAFFIYLLLAIVFWGIPMNFDFISKVNIGGDPAFYLWSLKWWPYAISHGLNPFLTKAFWAPFGQNLAWTTSVPSIALLFSPVTVIFGPIFSYNLAIILSLSLGAFGVYLICKSLNLKQISSIFGGLVFFFSSYVWGQLLGHLNLDIVFAIPFLIYIFILRFKNYISFKKYLIFFSILLAFQFGVSNEIYATFVIFGFIALFIMFLIFITNEVYRKLIIKTTLESAAAVLISILLLSPYLYFIFYGYIKEHLQSIAFYVTDPLNLFIPTPITLLFGQLFAPISYHFTGNFSEEGAYLGLPLIFIIVSFIVIAWRSKNKLHIFLSSLLVVILVFSFGPYLNILGHQLIPMPWYIFTEMPLTGQALPTRFTLYIVLIASVMSAIWLEKININKSFKYAIAALVIIFLIPKLSMYKGSNIQYPAFISSGAYKKYIKQGENVIIFPTYAIGGFQGPLWQQKTNFYFNLSQEIAGASPKELILDQELKPVLLDFFYGENSPHPIFNNAYKFSFFSYLAKCNVGAIILPEDYHNPEVQKLLDLLNIKPNNVGGVIIYQINKNYINSALEKAHIEYLKYFSDIFSTLFSSSQKFLSDGGDASKLLPQYLEKNGYLDKSFGYKTGTAINWTNNNGWVGQWACPDGKGECFGVGILGGLDQLKPIVDKYKSESLQIFFPYPTVYDPAASSSEGQLLMIFKAPKPNPIITKIPYTISFTASGNSQRYIGSGFCNAESWGTWTCAKEVSVSFKFRSEEFKKPMYMKLTIINALVSKDHPQKFEFYLNEKLIGSKTYTSKDKFPQTIALNINNVAQNENSLVIKIPNAASPKSLGISNDTRELGIGLISIEFNN</sequence>
<dbReference type="GO" id="GO:0016740">
    <property type="term" value="F:transferase activity"/>
    <property type="evidence" value="ECO:0007669"/>
    <property type="project" value="UniProtKB-KW"/>
</dbReference>
<keyword evidence="4" id="KW-1185">Reference proteome</keyword>
<dbReference type="RefSeq" id="WP_204218599.1">
    <property type="nucleotide sequence ID" value="NZ_MDSU01000018.1"/>
</dbReference>
<feature type="transmembrane region" description="Helical" evidence="1">
    <location>
        <begin position="133"/>
        <end position="150"/>
    </location>
</feature>
<protein>
    <submittedName>
        <fullName evidence="3">Putative glycosyl transferase</fullName>
    </submittedName>
</protein>